<evidence type="ECO:0000313" key="14">
    <source>
        <dbReference type="WBParaSite" id="HPBE_0000367401-mRNA-1"/>
    </source>
</evidence>
<keyword evidence="7" id="KW-0256">Endoplasmic reticulum</keyword>
<evidence type="ECO:0000256" key="9">
    <source>
        <dbReference type="ARBA" id="ARBA00023136"/>
    </source>
</evidence>
<evidence type="ECO:0000256" key="11">
    <source>
        <dbReference type="SAM" id="Phobius"/>
    </source>
</evidence>
<feature type="transmembrane region" description="Helical" evidence="11">
    <location>
        <begin position="54"/>
        <end position="74"/>
    </location>
</feature>
<evidence type="ECO:0000256" key="7">
    <source>
        <dbReference type="ARBA" id="ARBA00022824"/>
    </source>
</evidence>
<evidence type="ECO:0000256" key="4">
    <source>
        <dbReference type="ARBA" id="ARBA00022676"/>
    </source>
</evidence>
<proteinExistence type="predicted"/>
<dbReference type="GO" id="GO:0005789">
    <property type="term" value="C:endoplasmic reticulum membrane"/>
    <property type="evidence" value="ECO:0007669"/>
    <property type="project" value="UniProtKB-SubCell"/>
</dbReference>
<dbReference type="WBParaSite" id="HPBE_0000367401-mRNA-1">
    <property type="protein sequence ID" value="HPBE_0000367401-mRNA-1"/>
    <property type="gene ID" value="HPBE_0000367401"/>
</dbReference>
<feature type="transmembrane region" description="Helical" evidence="11">
    <location>
        <begin position="111"/>
        <end position="131"/>
    </location>
</feature>
<comment type="subcellular location">
    <subcellularLocation>
        <location evidence="1">Endoplasmic reticulum membrane</location>
        <topology evidence="1">Multi-pass membrane protein</topology>
    </subcellularLocation>
</comment>
<comment type="catalytic activity">
    <reaction evidence="10">
        <text>an alpha-D-Man-(1-&gt;2)-alpha-D-Man-(1-&gt;2)-alpha-D-Man-(1-&gt;3)-[alpha-D-Man-(1-&gt;6)]-beta-D-Man-(1-&gt;4)-beta-D-GlcNAc-(1-&gt;4)-alpha-D-GlcNAc-diphospho-di-trans,poly-cis-dolichol + a di-trans,poly-cis-dolichyl beta-D-mannosyl phosphate = an alpha-D-Man-(1-&gt;2)-alpha-D-Man-(1-&gt;2)-alpha-D-Man-(1-&gt;3)-[alpha-D-Man-(1-&gt;3)-alpha-D-Man-(1-&gt;6)]-beta-D-Man-(1-&gt;4)-beta-D-GlcNAc-(1-&gt;4)-alpha-D-GlcNAc-diphospho-di-trans,poly-cis-dolichol + a di-trans,poly-cis-dolichyl phosphate + H(+)</text>
        <dbReference type="Rhea" id="RHEA:29527"/>
        <dbReference type="Rhea" id="RHEA-COMP:19498"/>
        <dbReference type="Rhea" id="RHEA-COMP:19501"/>
        <dbReference type="Rhea" id="RHEA-COMP:19516"/>
        <dbReference type="Rhea" id="RHEA-COMP:19517"/>
        <dbReference type="ChEBI" id="CHEBI:15378"/>
        <dbReference type="ChEBI" id="CHEBI:57683"/>
        <dbReference type="ChEBI" id="CHEBI:58211"/>
        <dbReference type="ChEBI" id="CHEBI:132515"/>
        <dbReference type="ChEBI" id="CHEBI:132516"/>
        <dbReference type="EC" id="2.4.1.258"/>
    </reaction>
    <physiologicalReaction direction="left-to-right" evidence="10">
        <dbReference type="Rhea" id="RHEA:29528"/>
    </physiologicalReaction>
</comment>
<dbReference type="EMBL" id="UZAH01012224">
    <property type="protein sequence ID" value="VDO39674.1"/>
    <property type="molecule type" value="Genomic_DNA"/>
</dbReference>
<evidence type="ECO:0000256" key="5">
    <source>
        <dbReference type="ARBA" id="ARBA00022679"/>
    </source>
</evidence>
<protein>
    <recommendedName>
        <fullName evidence="3">dolichyl-P-Man:Man5GlcNAc2-PP-dolichol alpha-1,3-mannosyltransferase</fullName>
        <ecNumber evidence="3">2.4.1.258</ecNumber>
    </recommendedName>
</protein>
<dbReference type="GO" id="GO:0052925">
    <property type="term" value="F:dol-P-Man:Man(5)GlcNAc(2)-PP-Dol alpha-1,3-mannosyltransferase activity"/>
    <property type="evidence" value="ECO:0007669"/>
    <property type="project" value="UniProtKB-EC"/>
</dbReference>
<feature type="transmembrane region" description="Helical" evidence="11">
    <location>
        <begin position="21"/>
        <end position="48"/>
    </location>
</feature>
<sequence>MEGFGTLFDCCRISFEVYVKFYFSFAVAIKMNVLLFAPALLFVFLLNLGFWQTVLNLAVCAAVQVYVGLPFLMYDPTAYIRRSFDLGRVFLFKWTVNWRFLPEEVFLSHRLHLALLICHLVALLAFGYYMWFRSHGGLRTSVAAALSGVRTKTDVGGTALLLVLLRIPIPADHFVLETLFALFSANLIGITFARSLHYQFYSWYYHQLPFLLFWYTKETGLKQPVVVPWVSTVIK</sequence>
<evidence type="ECO:0000256" key="3">
    <source>
        <dbReference type="ARBA" id="ARBA00011964"/>
    </source>
</evidence>
<evidence type="ECO:0000256" key="8">
    <source>
        <dbReference type="ARBA" id="ARBA00022989"/>
    </source>
</evidence>
<keyword evidence="6 11" id="KW-0812">Transmembrane</keyword>
<gene>
    <name evidence="12" type="ORF">HPBE_LOCUS3675</name>
</gene>
<evidence type="ECO:0000256" key="2">
    <source>
        <dbReference type="ARBA" id="ARBA00004922"/>
    </source>
</evidence>
<dbReference type="OrthoDB" id="20028at2759"/>
<reference evidence="12 13" key="1">
    <citation type="submission" date="2018-11" db="EMBL/GenBank/DDBJ databases">
        <authorList>
            <consortium name="Pathogen Informatics"/>
        </authorList>
    </citation>
    <scope>NUCLEOTIDE SEQUENCE [LARGE SCALE GENOMIC DNA]</scope>
</reference>
<comment type="pathway">
    <text evidence="2">Protein modification; protein glycosylation.</text>
</comment>
<reference evidence="14" key="2">
    <citation type="submission" date="2019-09" db="UniProtKB">
        <authorList>
            <consortium name="WormBaseParasite"/>
        </authorList>
    </citation>
    <scope>IDENTIFICATION</scope>
</reference>
<accession>A0A183FBY2</accession>
<dbReference type="PANTHER" id="PTHR12646">
    <property type="entry name" value="NOT56 - RELATED"/>
    <property type="match status" value="1"/>
</dbReference>
<keyword evidence="13" id="KW-1185">Reference proteome</keyword>
<keyword evidence="8 11" id="KW-1133">Transmembrane helix</keyword>
<keyword evidence="9 11" id="KW-0472">Membrane</keyword>
<accession>A0A3P7VYJ5</accession>
<keyword evidence="4" id="KW-0328">Glycosyltransferase</keyword>
<organism evidence="13 14">
    <name type="scientific">Heligmosomoides polygyrus</name>
    <name type="common">Parasitic roundworm</name>
    <dbReference type="NCBI Taxonomy" id="6339"/>
    <lineage>
        <taxon>Eukaryota</taxon>
        <taxon>Metazoa</taxon>
        <taxon>Ecdysozoa</taxon>
        <taxon>Nematoda</taxon>
        <taxon>Chromadorea</taxon>
        <taxon>Rhabditida</taxon>
        <taxon>Rhabditina</taxon>
        <taxon>Rhabditomorpha</taxon>
        <taxon>Strongyloidea</taxon>
        <taxon>Heligmosomidae</taxon>
        <taxon>Heligmosomoides</taxon>
    </lineage>
</organism>
<name>A0A183FBY2_HELPZ</name>
<dbReference type="Proteomes" id="UP000050761">
    <property type="component" value="Unassembled WGS sequence"/>
</dbReference>
<evidence type="ECO:0000313" key="12">
    <source>
        <dbReference type="EMBL" id="VDO39674.1"/>
    </source>
</evidence>
<evidence type="ECO:0000256" key="10">
    <source>
        <dbReference type="ARBA" id="ARBA00049506"/>
    </source>
</evidence>
<evidence type="ECO:0000256" key="1">
    <source>
        <dbReference type="ARBA" id="ARBA00004477"/>
    </source>
</evidence>
<dbReference type="InterPro" id="IPR007873">
    <property type="entry name" value="Glycosyltransferase_ALG3"/>
</dbReference>
<feature type="transmembrane region" description="Helical" evidence="11">
    <location>
        <begin position="174"/>
        <end position="193"/>
    </location>
</feature>
<dbReference type="AlphaFoldDB" id="A0A183FBY2"/>
<keyword evidence="5" id="KW-0808">Transferase</keyword>
<evidence type="ECO:0000256" key="6">
    <source>
        <dbReference type="ARBA" id="ARBA00022692"/>
    </source>
</evidence>
<dbReference type="EC" id="2.4.1.258" evidence="3"/>
<dbReference type="Pfam" id="PF05208">
    <property type="entry name" value="ALG3"/>
    <property type="match status" value="1"/>
</dbReference>
<evidence type="ECO:0000313" key="13">
    <source>
        <dbReference type="Proteomes" id="UP000050761"/>
    </source>
</evidence>
<dbReference type="PANTHER" id="PTHR12646:SF0">
    <property type="entry name" value="DOL-P-MAN:MAN(5)GLCNAC(2)-PP-DOL ALPHA-1,3-MANNOSYLTRANSFERASE"/>
    <property type="match status" value="1"/>
</dbReference>